<dbReference type="InterPro" id="IPR000700">
    <property type="entry name" value="PAS-assoc_C"/>
</dbReference>
<dbReference type="InterPro" id="IPR001789">
    <property type="entry name" value="Sig_transdc_resp-reg_receiver"/>
</dbReference>
<feature type="domain" description="Histidine kinase" evidence="7">
    <location>
        <begin position="542"/>
        <end position="736"/>
    </location>
</feature>
<keyword evidence="4" id="KW-0418">Kinase</keyword>
<evidence type="ECO:0000313" key="11">
    <source>
        <dbReference type="EMBL" id="SFI97638.1"/>
    </source>
</evidence>
<dbReference type="Pfam" id="PF02518">
    <property type="entry name" value="HATPase_c"/>
    <property type="match status" value="1"/>
</dbReference>
<dbReference type="CDD" id="cd00130">
    <property type="entry name" value="PAS"/>
    <property type="match status" value="2"/>
</dbReference>
<comment type="caution">
    <text evidence="6">Lacks conserved residue(s) required for the propagation of feature annotation.</text>
</comment>
<gene>
    <name evidence="11" type="ORF">SAMN05443661_110189</name>
</gene>
<dbReference type="SMART" id="SM00388">
    <property type="entry name" value="HisKA"/>
    <property type="match status" value="1"/>
</dbReference>
<dbReference type="PANTHER" id="PTHR43711">
    <property type="entry name" value="TWO-COMPONENT HISTIDINE KINASE"/>
    <property type="match status" value="1"/>
</dbReference>
<dbReference type="InterPro" id="IPR003594">
    <property type="entry name" value="HATPase_dom"/>
</dbReference>
<evidence type="ECO:0000256" key="6">
    <source>
        <dbReference type="PROSITE-ProRule" id="PRU00169"/>
    </source>
</evidence>
<evidence type="ECO:0000259" key="8">
    <source>
        <dbReference type="PROSITE" id="PS50110"/>
    </source>
</evidence>
<dbReference type="InterPro" id="IPR029016">
    <property type="entry name" value="GAF-like_dom_sf"/>
</dbReference>
<feature type="domain" description="PAS" evidence="9">
    <location>
        <begin position="252"/>
        <end position="323"/>
    </location>
</feature>
<evidence type="ECO:0000259" key="7">
    <source>
        <dbReference type="PROSITE" id="PS50109"/>
    </source>
</evidence>
<evidence type="ECO:0000256" key="1">
    <source>
        <dbReference type="ARBA" id="ARBA00000085"/>
    </source>
</evidence>
<dbReference type="InterPro" id="IPR000014">
    <property type="entry name" value="PAS"/>
</dbReference>
<dbReference type="Pfam" id="PF13185">
    <property type="entry name" value="GAF_2"/>
    <property type="match status" value="1"/>
</dbReference>
<keyword evidence="5" id="KW-0902">Two-component regulatory system</keyword>
<dbReference type="SMART" id="SM00086">
    <property type="entry name" value="PAC"/>
    <property type="match status" value="2"/>
</dbReference>
<protein>
    <recommendedName>
        <fullName evidence="2">histidine kinase</fullName>
        <ecNumber evidence="2">2.7.13.3</ecNumber>
    </recommendedName>
</protein>
<dbReference type="PANTHER" id="PTHR43711:SF1">
    <property type="entry name" value="HISTIDINE KINASE 1"/>
    <property type="match status" value="1"/>
</dbReference>
<dbReference type="AlphaFoldDB" id="A0A1I3MKU3"/>
<dbReference type="Pfam" id="PF13426">
    <property type="entry name" value="PAS_9"/>
    <property type="match status" value="1"/>
</dbReference>
<dbReference type="InterPro" id="IPR013767">
    <property type="entry name" value="PAS_fold"/>
</dbReference>
<dbReference type="GeneID" id="14209426"/>
<dbReference type="EC" id="2.7.13.3" evidence="2"/>
<dbReference type="InterPro" id="IPR036890">
    <property type="entry name" value="HATPase_C_sf"/>
</dbReference>
<dbReference type="RefSeq" id="WP_005576791.1">
    <property type="nucleotide sequence ID" value="NZ_FORO01000010.1"/>
</dbReference>
<feature type="domain" description="PAC" evidence="10">
    <location>
        <begin position="205"/>
        <end position="255"/>
    </location>
</feature>
<dbReference type="SUPFAM" id="SSF47384">
    <property type="entry name" value="Homodimeric domain of signal transducing histidine kinase"/>
    <property type="match status" value="1"/>
</dbReference>
<dbReference type="CDD" id="cd00082">
    <property type="entry name" value="HisKA"/>
    <property type="match status" value="1"/>
</dbReference>
<dbReference type="InterPro" id="IPR001610">
    <property type="entry name" value="PAC"/>
</dbReference>
<evidence type="ECO:0000259" key="10">
    <source>
        <dbReference type="PROSITE" id="PS50113"/>
    </source>
</evidence>
<dbReference type="PROSITE" id="PS50109">
    <property type="entry name" value="HIS_KIN"/>
    <property type="match status" value="1"/>
</dbReference>
<dbReference type="Gene3D" id="3.30.450.40">
    <property type="match status" value="1"/>
</dbReference>
<evidence type="ECO:0000259" key="9">
    <source>
        <dbReference type="PROSITE" id="PS50112"/>
    </source>
</evidence>
<dbReference type="Proteomes" id="UP000182829">
    <property type="component" value="Unassembled WGS sequence"/>
</dbReference>
<dbReference type="OMA" id="PSACIQF"/>
<dbReference type="Pfam" id="PF00512">
    <property type="entry name" value="HisKA"/>
    <property type="match status" value="1"/>
</dbReference>
<dbReference type="InterPro" id="IPR003661">
    <property type="entry name" value="HisK_dim/P_dom"/>
</dbReference>
<dbReference type="SMART" id="SM00065">
    <property type="entry name" value="GAF"/>
    <property type="match status" value="1"/>
</dbReference>
<dbReference type="InterPro" id="IPR011006">
    <property type="entry name" value="CheY-like_superfamily"/>
</dbReference>
<dbReference type="SMART" id="SM00091">
    <property type="entry name" value="PAS"/>
    <property type="match status" value="2"/>
</dbReference>
<reference evidence="11 12" key="1">
    <citation type="submission" date="2016-10" db="EMBL/GenBank/DDBJ databases">
        <authorList>
            <person name="de Groot N.N."/>
        </authorList>
    </citation>
    <scope>NUCLEOTIDE SEQUENCE [LARGE SCALE GENOMIC DNA]</scope>
    <source>
        <strain evidence="11 12">SP2</strain>
    </source>
</reference>
<evidence type="ECO:0000256" key="4">
    <source>
        <dbReference type="ARBA" id="ARBA00022777"/>
    </source>
</evidence>
<dbReference type="Gene3D" id="3.30.450.20">
    <property type="entry name" value="PAS domain"/>
    <property type="match status" value="2"/>
</dbReference>
<dbReference type="PROSITE" id="PS50112">
    <property type="entry name" value="PAS"/>
    <property type="match status" value="2"/>
</dbReference>
<dbReference type="InterPro" id="IPR035965">
    <property type="entry name" value="PAS-like_dom_sf"/>
</dbReference>
<dbReference type="PROSITE" id="PS50110">
    <property type="entry name" value="RESPONSE_REGULATORY"/>
    <property type="match status" value="1"/>
</dbReference>
<name>A0A1I3MKU3_9EURY</name>
<dbReference type="InterPro" id="IPR005467">
    <property type="entry name" value="His_kinase_dom"/>
</dbReference>
<dbReference type="InterPro" id="IPR050736">
    <property type="entry name" value="Sensor_HK_Regulatory"/>
</dbReference>
<feature type="domain" description="PAS" evidence="9">
    <location>
        <begin position="129"/>
        <end position="199"/>
    </location>
</feature>
<dbReference type="SUPFAM" id="SSF55785">
    <property type="entry name" value="PYP-like sensor domain (PAS domain)"/>
    <property type="match status" value="2"/>
</dbReference>
<evidence type="ECO:0000256" key="3">
    <source>
        <dbReference type="ARBA" id="ARBA00022679"/>
    </source>
</evidence>
<evidence type="ECO:0000313" key="12">
    <source>
        <dbReference type="Proteomes" id="UP000182829"/>
    </source>
</evidence>
<dbReference type="Gene3D" id="1.10.287.130">
    <property type="match status" value="1"/>
</dbReference>
<dbReference type="InterPro" id="IPR036097">
    <property type="entry name" value="HisK_dim/P_sf"/>
</dbReference>
<organism evidence="11 12">
    <name type="scientific">Natronobacterium gregoryi</name>
    <dbReference type="NCBI Taxonomy" id="44930"/>
    <lineage>
        <taxon>Archaea</taxon>
        <taxon>Methanobacteriati</taxon>
        <taxon>Methanobacteriota</taxon>
        <taxon>Stenosarchaea group</taxon>
        <taxon>Halobacteria</taxon>
        <taxon>Halobacteriales</taxon>
        <taxon>Natrialbaceae</taxon>
        <taxon>Natronobacterium</taxon>
    </lineage>
</organism>
<dbReference type="GO" id="GO:0006355">
    <property type="term" value="P:regulation of DNA-templated transcription"/>
    <property type="evidence" value="ECO:0007669"/>
    <property type="project" value="InterPro"/>
</dbReference>
<evidence type="ECO:0000256" key="2">
    <source>
        <dbReference type="ARBA" id="ARBA00012438"/>
    </source>
</evidence>
<dbReference type="NCBIfam" id="TIGR00229">
    <property type="entry name" value="sensory_box"/>
    <property type="match status" value="2"/>
</dbReference>
<dbReference type="Pfam" id="PF00989">
    <property type="entry name" value="PAS"/>
    <property type="match status" value="1"/>
</dbReference>
<comment type="catalytic activity">
    <reaction evidence="1">
        <text>ATP + protein L-histidine = ADP + protein N-phospho-L-histidine.</text>
        <dbReference type="EC" id="2.7.13.3"/>
    </reaction>
</comment>
<sequence>MTDRILAVEDTNGQTNSLRTIFTRNRRVCSEVELTVATGISDATSTLETKSIDCILSRQELLEGTGVELLRTVRQENSEVPFFLFVAGDLTTVARDAVNAGVTEYLPLSDAHSAGIAHRIEDAIEAHHDEPPLAELLDSVPHAVLVYDPARATITTANKTACDYWGYTVDELRQQSLESVGAEAQPALDASLSELLEHGHSESIQPIEWQCEANDGTEFWTELTVQSIQYEGDTAFALHVRDITDEKRQQETLELFREAIARSGHSMYITDSSGEILYANAAFEDVTGYAYSDVAGSTPRVLKSGAHDTEYYRQLWETILEGETWQNEIINERKDGSRYIANQTIAPLTDSQGQISHFVAVNDEITDRKRREEKFKRLYRATTGWIEADSRSEACKQVSEHVTMLLECDLHRVFLSDTETDALEPVSVSDQGDGVTTDRPTFEAGEEIVREVYETGVARRCDDVWTAENASNAETDLRSKLVLPLGDHGVVLIGAREPGCFTDDDEWLVKIIASILTAVLDRIRNERQLEERNSRLAEFASLVSHDLRNPLNVATGHLELARESGDLDHLNDVAASHTRMEEIIEDLLWLSREGKEIQRPRPVTLESVVERAWSYVETGDATLETACERTIDADPDRLQQLFENLFRNAVEHGGEDVTVTVGLFDGEVGFYVEDTGDGIPSNERDDVFDSGYTTLEGNTGYGLSIVETVVEGHGWSIDLADGEDGGARFEVCMESE</sequence>
<dbReference type="Gene3D" id="3.40.50.2300">
    <property type="match status" value="1"/>
</dbReference>
<dbReference type="InterPro" id="IPR003018">
    <property type="entry name" value="GAF"/>
</dbReference>
<dbReference type="Gene3D" id="3.30.565.10">
    <property type="entry name" value="Histidine kinase-like ATPase, C-terminal domain"/>
    <property type="match status" value="1"/>
</dbReference>
<dbReference type="SUPFAM" id="SSF55874">
    <property type="entry name" value="ATPase domain of HSP90 chaperone/DNA topoisomerase II/histidine kinase"/>
    <property type="match status" value="1"/>
</dbReference>
<dbReference type="OrthoDB" id="163817at2157"/>
<accession>A0A1I3MKU3</accession>
<dbReference type="SMART" id="SM00387">
    <property type="entry name" value="HATPase_c"/>
    <property type="match status" value="1"/>
</dbReference>
<keyword evidence="3" id="KW-0808">Transferase</keyword>
<dbReference type="GO" id="GO:0000155">
    <property type="term" value="F:phosphorelay sensor kinase activity"/>
    <property type="evidence" value="ECO:0007669"/>
    <property type="project" value="InterPro"/>
</dbReference>
<proteinExistence type="predicted"/>
<dbReference type="EMBL" id="FORO01000010">
    <property type="protein sequence ID" value="SFI97638.1"/>
    <property type="molecule type" value="Genomic_DNA"/>
</dbReference>
<evidence type="ECO:0000256" key="5">
    <source>
        <dbReference type="ARBA" id="ARBA00023012"/>
    </source>
</evidence>
<dbReference type="PROSITE" id="PS50113">
    <property type="entry name" value="PAC"/>
    <property type="match status" value="2"/>
</dbReference>
<dbReference type="SUPFAM" id="SSF55781">
    <property type="entry name" value="GAF domain-like"/>
    <property type="match status" value="1"/>
</dbReference>
<feature type="domain" description="Response regulatory" evidence="8">
    <location>
        <begin position="4"/>
        <end position="123"/>
    </location>
</feature>
<feature type="domain" description="PAC" evidence="10">
    <location>
        <begin position="323"/>
        <end position="377"/>
    </location>
</feature>
<dbReference type="SUPFAM" id="SSF52172">
    <property type="entry name" value="CheY-like"/>
    <property type="match status" value="1"/>
</dbReference>